<name>A0A1E3IJP0_9TREE</name>
<gene>
    <name evidence="2" type="ORF">L198_06619</name>
</gene>
<reference evidence="2 3" key="1">
    <citation type="submission" date="2016-06" db="EMBL/GenBank/DDBJ databases">
        <title>Evolution of pathogenesis and genome organization in the Tremellales.</title>
        <authorList>
            <person name="Cuomo C."/>
            <person name="Litvintseva A."/>
            <person name="Heitman J."/>
            <person name="Chen Y."/>
            <person name="Sun S."/>
            <person name="Springer D."/>
            <person name="Dromer F."/>
            <person name="Young S."/>
            <person name="Zeng Q."/>
            <person name="Chapman S."/>
            <person name="Gujja S."/>
            <person name="Saif S."/>
            <person name="Birren B."/>
        </authorList>
    </citation>
    <scope>NUCLEOTIDE SEQUENCE [LARGE SCALE GENOMIC DNA]</scope>
    <source>
        <strain evidence="2 3">CBS 7118</strain>
    </source>
</reference>
<feature type="compositionally biased region" description="Low complexity" evidence="1">
    <location>
        <begin position="8"/>
        <end position="18"/>
    </location>
</feature>
<evidence type="ECO:0000256" key="1">
    <source>
        <dbReference type="SAM" id="MobiDB-lite"/>
    </source>
</evidence>
<proteinExistence type="predicted"/>
<dbReference type="Proteomes" id="UP000094819">
    <property type="component" value="Unassembled WGS sequence"/>
</dbReference>
<evidence type="ECO:0000313" key="3">
    <source>
        <dbReference type="Proteomes" id="UP000094819"/>
    </source>
</evidence>
<dbReference type="AlphaFoldDB" id="A0A1E3IJP0"/>
<dbReference type="EMBL" id="AWGH01000024">
    <property type="protein sequence ID" value="ODN88817.1"/>
    <property type="molecule type" value="Genomic_DNA"/>
</dbReference>
<sequence length="171" mass="20377">MVNEDHPPQQSQSPSQKPKPLDDAILEEFYKYVNALVPTEIPKDKRLEKWTKVRVGDLLEVGFLDEFVFQGQRTPYRELMESAHSERIDEECAHETEFSKVLFPELRRPETFSRTDLPKRNQVDLARGRMNTYCFQHQHWKLDRTLDRFLISMSPWKSSKHRWERTGSDRG</sequence>
<comment type="caution">
    <text evidence="2">The sequence shown here is derived from an EMBL/GenBank/DDBJ whole genome shotgun (WGS) entry which is preliminary data.</text>
</comment>
<evidence type="ECO:0000313" key="2">
    <source>
        <dbReference type="EMBL" id="ODN88817.1"/>
    </source>
</evidence>
<protein>
    <submittedName>
        <fullName evidence="2">Uncharacterized protein</fullName>
    </submittedName>
</protein>
<keyword evidence="3" id="KW-1185">Reference proteome</keyword>
<dbReference type="GeneID" id="30195831"/>
<feature type="region of interest" description="Disordered" evidence="1">
    <location>
        <begin position="1"/>
        <end position="20"/>
    </location>
</feature>
<dbReference type="RefSeq" id="XP_019029375.1">
    <property type="nucleotide sequence ID" value="XM_019178674.1"/>
</dbReference>
<organism evidence="2 3">
    <name type="scientific">Cryptococcus wingfieldii CBS 7118</name>
    <dbReference type="NCBI Taxonomy" id="1295528"/>
    <lineage>
        <taxon>Eukaryota</taxon>
        <taxon>Fungi</taxon>
        <taxon>Dikarya</taxon>
        <taxon>Basidiomycota</taxon>
        <taxon>Agaricomycotina</taxon>
        <taxon>Tremellomycetes</taxon>
        <taxon>Tremellales</taxon>
        <taxon>Cryptococcaceae</taxon>
        <taxon>Cryptococcus</taxon>
    </lineage>
</organism>
<accession>A0A1E3IJP0</accession>